<dbReference type="SUPFAM" id="SSF53474">
    <property type="entry name" value="alpha/beta-Hydrolases"/>
    <property type="match status" value="1"/>
</dbReference>
<proteinExistence type="predicted"/>
<dbReference type="EMBL" id="CP000356">
    <property type="protein sequence ID" value="ABF53645.1"/>
    <property type="molecule type" value="Genomic_DNA"/>
</dbReference>
<evidence type="ECO:0000313" key="2">
    <source>
        <dbReference type="Proteomes" id="UP000006578"/>
    </source>
</evidence>
<dbReference type="eggNOG" id="COG2267">
    <property type="taxonomic scope" value="Bacteria"/>
</dbReference>
<dbReference type="RefSeq" id="WP_011542221.1">
    <property type="nucleotide sequence ID" value="NC_008048.1"/>
</dbReference>
<dbReference type="Proteomes" id="UP000006578">
    <property type="component" value="Chromosome"/>
</dbReference>
<dbReference type="AlphaFoldDB" id="Q1GRS7"/>
<dbReference type="Gene3D" id="3.40.50.1820">
    <property type="entry name" value="alpha/beta hydrolase"/>
    <property type="match status" value="1"/>
</dbReference>
<gene>
    <name evidence="1" type="ordered locus">Sala_1933</name>
</gene>
<keyword evidence="2" id="KW-1185">Reference proteome</keyword>
<dbReference type="STRING" id="317655.Sala_1933"/>
<organism evidence="1 2">
    <name type="scientific">Sphingopyxis alaskensis (strain DSM 13593 / LMG 18877 / RB2256)</name>
    <name type="common">Sphingomonas alaskensis</name>
    <dbReference type="NCBI Taxonomy" id="317655"/>
    <lineage>
        <taxon>Bacteria</taxon>
        <taxon>Pseudomonadati</taxon>
        <taxon>Pseudomonadota</taxon>
        <taxon>Alphaproteobacteria</taxon>
        <taxon>Sphingomonadales</taxon>
        <taxon>Sphingomonadaceae</taxon>
        <taxon>Sphingopyxis</taxon>
    </lineage>
</organism>
<dbReference type="KEGG" id="sal:Sala_1933"/>
<accession>Q1GRS7</accession>
<reference evidence="1 2" key="1">
    <citation type="journal article" date="2009" name="Proc. Natl. Acad. Sci. U.S.A.">
        <title>The genomic basis of trophic strategy in marine bacteria.</title>
        <authorList>
            <person name="Lauro F.M."/>
            <person name="McDougald D."/>
            <person name="Thomas T."/>
            <person name="Williams T.J."/>
            <person name="Egan S."/>
            <person name="Rice S."/>
            <person name="DeMaere M.Z."/>
            <person name="Ting L."/>
            <person name="Ertan H."/>
            <person name="Johnson J."/>
            <person name="Ferriera S."/>
            <person name="Lapidus A."/>
            <person name="Anderson I."/>
            <person name="Kyrpides N."/>
            <person name="Munk A.C."/>
            <person name="Detter C."/>
            <person name="Han C.S."/>
            <person name="Brown M.V."/>
            <person name="Robb F.T."/>
            <person name="Kjelleberg S."/>
            <person name="Cavicchioli R."/>
        </authorList>
    </citation>
    <scope>NUCLEOTIDE SEQUENCE [LARGE SCALE GENOMIC DNA]</scope>
    <source>
        <strain evidence="2">DSM 13593 / LMG 18877 / RB2256</strain>
    </source>
</reference>
<name>Q1GRS7_SPHAL</name>
<dbReference type="HOGENOM" id="CLU_1203334_0_0_5"/>
<dbReference type="InterPro" id="IPR029058">
    <property type="entry name" value="AB_hydrolase_fold"/>
</dbReference>
<evidence type="ECO:0000313" key="1">
    <source>
        <dbReference type="EMBL" id="ABF53645.1"/>
    </source>
</evidence>
<protein>
    <submittedName>
        <fullName evidence="1">Uncharacterized protein</fullName>
    </submittedName>
</protein>
<sequence length="230" mass="23976">MTVRAMAAVTEHRLRIDPVGTPRATIVFVPPLFEEANRTRRTLVLAMRALAADGFAALLPDLPGQNESPAPLDRIDLEQWQHALAAIVAAIDGRVIVASVRGGCLIDQRAQADAWWRLAPVGGAALLRTLLRARVSADREAGIATSLESLLATARGGPLLLAGNALSPAMIAGLGAAEAQPVEPLRSIPLGEGGIAGTPLWLRAEPGEDAAMARAIAADIAAWSRTCGIS</sequence>